<evidence type="ECO:0000256" key="6">
    <source>
        <dbReference type="ARBA" id="ARBA00022989"/>
    </source>
</evidence>
<sequence>MSTLAITTPLIPLSSTVSVVFLAAFRSDMLWALILGIILAFVLGFAMGANDVANAFGTSVGSKVLTLRQAYILAVIFETLGALLVGYNVTDTVRKGVIDLTLYENEPKEIFVGQIAILGVWLLIATLARLPVSSTHSITGATLGFGLLTRGFVGIQWWKIIHIDTVSSDTTKEDSFEVRTISDATQSQDNALHQRCSSSKMESTGALTGIGDYI</sequence>
<evidence type="ECO:0000256" key="2">
    <source>
        <dbReference type="ARBA" id="ARBA00009916"/>
    </source>
</evidence>
<feature type="transmembrane region" description="Helical" evidence="8">
    <location>
        <begin position="69"/>
        <end position="89"/>
    </location>
</feature>
<dbReference type="InterPro" id="IPR001204">
    <property type="entry name" value="Phos_transporter"/>
</dbReference>
<feature type="transmembrane region" description="Helical" evidence="8">
    <location>
        <begin position="6"/>
        <end position="25"/>
    </location>
</feature>
<name>A0A915PZD2_9BILA</name>
<comment type="similarity">
    <text evidence="2">Belongs to the inorganic phosphate transporter (PiT) (TC 2.A.20) family.</text>
</comment>
<keyword evidence="7 8" id="KW-0472">Membrane</keyword>
<dbReference type="GO" id="GO:0005315">
    <property type="term" value="F:phosphate transmembrane transporter activity"/>
    <property type="evidence" value="ECO:0007669"/>
    <property type="project" value="InterPro"/>
</dbReference>
<dbReference type="GO" id="GO:0016020">
    <property type="term" value="C:membrane"/>
    <property type="evidence" value="ECO:0007669"/>
    <property type="project" value="UniProtKB-SubCell"/>
</dbReference>
<accession>A0A915PZD2</accession>
<evidence type="ECO:0000256" key="8">
    <source>
        <dbReference type="SAM" id="Phobius"/>
    </source>
</evidence>
<evidence type="ECO:0000313" key="9">
    <source>
        <dbReference type="Proteomes" id="UP000887581"/>
    </source>
</evidence>
<feature type="transmembrane region" description="Helical" evidence="8">
    <location>
        <begin position="110"/>
        <end position="132"/>
    </location>
</feature>
<evidence type="ECO:0000256" key="1">
    <source>
        <dbReference type="ARBA" id="ARBA00004141"/>
    </source>
</evidence>
<dbReference type="PANTHER" id="PTHR11101:SF67">
    <property type="entry name" value="PHOSPHATE TRANSPORTER"/>
    <property type="match status" value="1"/>
</dbReference>
<keyword evidence="9" id="KW-1185">Reference proteome</keyword>
<evidence type="ECO:0000313" key="10">
    <source>
        <dbReference type="WBParaSite" id="sdigi.contig390.g7971.t1"/>
    </source>
</evidence>
<dbReference type="Proteomes" id="UP000887581">
    <property type="component" value="Unplaced"/>
</dbReference>
<comment type="subcellular location">
    <subcellularLocation>
        <location evidence="1">Membrane</location>
        <topology evidence="1">Multi-pass membrane protein</topology>
    </subcellularLocation>
</comment>
<evidence type="ECO:0000256" key="4">
    <source>
        <dbReference type="ARBA" id="ARBA00022592"/>
    </source>
</evidence>
<keyword evidence="5 8" id="KW-0812">Transmembrane</keyword>
<protein>
    <submittedName>
        <fullName evidence="10">Phosphate transporter</fullName>
    </submittedName>
</protein>
<evidence type="ECO:0000256" key="3">
    <source>
        <dbReference type="ARBA" id="ARBA00022448"/>
    </source>
</evidence>
<keyword evidence="4" id="KW-0592">Phosphate transport</keyword>
<dbReference type="PANTHER" id="PTHR11101">
    <property type="entry name" value="PHOSPHATE TRANSPORTER"/>
    <property type="match status" value="1"/>
</dbReference>
<dbReference type="AlphaFoldDB" id="A0A915PZD2"/>
<dbReference type="GO" id="GO:0035435">
    <property type="term" value="P:phosphate ion transmembrane transport"/>
    <property type="evidence" value="ECO:0007669"/>
    <property type="project" value="TreeGrafter"/>
</dbReference>
<reference evidence="10" key="1">
    <citation type="submission" date="2022-11" db="UniProtKB">
        <authorList>
            <consortium name="WormBaseParasite"/>
        </authorList>
    </citation>
    <scope>IDENTIFICATION</scope>
</reference>
<dbReference type="Pfam" id="PF01384">
    <property type="entry name" value="PHO4"/>
    <property type="match status" value="1"/>
</dbReference>
<feature type="transmembrane region" description="Helical" evidence="8">
    <location>
        <begin position="138"/>
        <end position="158"/>
    </location>
</feature>
<proteinExistence type="inferred from homology"/>
<keyword evidence="3" id="KW-0813">Transport</keyword>
<keyword evidence="6 8" id="KW-1133">Transmembrane helix</keyword>
<dbReference type="WBParaSite" id="sdigi.contig390.g7971.t1">
    <property type="protein sequence ID" value="sdigi.contig390.g7971.t1"/>
    <property type="gene ID" value="sdigi.contig390.g7971"/>
</dbReference>
<organism evidence="9 10">
    <name type="scientific">Setaria digitata</name>
    <dbReference type="NCBI Taxonomy" id="48799"/>
    <lineage>
        <taxon>Eukaryota</taxon>
        <taxon>Metazoa</taxon>
        <taxon>Ecdysozoa</taxon>
        <taxon>Nematoda</taxon>
        <taxon>Chromadorea</taxon>
        <taxon>Rhabditida</taxon>
        <taxon>Spirurina</taxon>
        <taxon>Spiruromorpha</taxon>
        <taxon>Filarioidea</taxon>
        <taxon>Setariidae</taxon>
        <taxon>Setaria</taxon>
    </lineage>
</organism>
<evidence type="ECO:0000256" key="5">
    <source>
        <dbReference type="ARBA" id="ARBA00022692"/>
    </source>
</evidence>
<feature type="transmembrane region" description="Helical" evidence="8">
    <location>
        <begin position="30"/>
        <end position="49"/>
    </location>
</feature>
<evidence type="ECO:0000256" key="7">
    <source>
        <dbReference type="ARBA" id="ARBA00023136"/>
    </source>
</evidence>